<comment type="caution">
    <text evidence="1">The sequence shown here is derived from an EMBL/GenBank/DDBJ whole genome shotgun (WGS) entry which is preliminary data.</text>
</comment>
<organism evidence="1 2">
    <name type="scientific">Romeriopsis navalis LEGE 11480</name>
    <dbReference type="NCBI Taxonomy" id="2777977"/>
    <lineage>
        <taxon>Bacteria</taxon>
        <taxon>Bacillati</taxon>
        <taxon>Cyanobacteriota</taxon>
        <taxon>Cyanophyceae</taxon>
        <taxon>Leptolyngbyales</taxon>
        <taxon>Leptolyngbyaceae</taxon>
        <taxon>Romeriopsis</taxon>
        <taxon>Romeriopsis navalis</taxon>
    </lineage>
</organism>
<dbReference type="Pfam" id="PF05991">
    <property type="entry name" value="NYN_YacP"/>
    <property type="match status" value="1"/>
</dbReference>
<protein>
    <submittedName>
        <fullName evidence="1">NYN domain-containing protein</fullName>
    </submittedName>
</protein>
<proteinExistence type="predicted"/>
<name>A0A928VPF9_9CYAN</name>
<dbReference type="InterPro" id="IPR010298">
    <property type="entry name" value="YacP-like"/>
</dbReference>
<dbReference type="PANTHER" id="PTHR34547:SF1">
    <property type="entry name" value="YACP-LIKE NYN DOMAIN PROTEIN"/>
    <property type="match status" value="1"/>
</dbReference>
<dbReference type="RefSeq" id="WP_264324529.1">
    <property type="nucleotide sequence ID" value="NZ_JADEXQ010000020.1"/>
</dbReference>
<dbReference type="Proteomes" id="UP000625316">
    <property type="component" value="Unassembled WGS sequence"/>
</dbReference>
<dbReference type="AlphaFoldDB" id="A0A928VPF9"/>
<dbReference type="PANTHER" id="PTHR34547">
    <property type="entry name" value="YACP-LIKE NYN DOMAIN PROTEIN"/>
    <property type="match status" value="1"/>
</dbReference>
<accession>A0A928VPF9</accession>
<gene>
    <name evidence="1" type="ORF">IQ266_08220</name>
</gene>
<reference evidence="1" key="1">
    <citation type="submission" date="2020-10" db="EMBL/GenBank/DDBJ databases">
        <authorList>
            <person name="Castelo-Branco R."/>
            <person name="Eusebio N."/>
            <person name="Adriana R."/>
            <person name="Vieira A."/>
            <person name="Brugerolle De Fraissinette N."/>
            <person name="Rezende De Castro R."/>
            <person name="Schneider M.P."/>
            <person name="Vasconcelos V."/>
            <person name="Leao P.N."/>
        </authorList>
    </citation>
    <scope>NUCLEOTIDE SEQUENCE</scope>
    <source>
        <strain evidence="1">LEGE 11480</strain>
    </source>
</reference>
<dbReference type="EMBL" id="JADEXQ010000020">
    <property type="protein sequence ID" value="MBE9029714.1"/>
    <property type="molecule type" value="Genomic_DNA"/>
</dbReference>
<sequence length="184" mass="20992">MKRRSTTTPEAIFLVDGYNIVGAWRELKKARDKLGLEEARRKLVEMLMGFASYHGYNLQIVFDAQYQDTPGSREVITKFVSVYYTNAGQTADTYIEKTCADFRQDLRKFDHRLIVATNDTAQKLTVIGYGAEWLSAERLANEVELAAMSTRSKQKLVPKKPSGRLMNSLDPESQAKLDRLRYGK</sequence>
<keyword evidence="2" id="KW-1185">Reference proteome</keyword>
<evidence type="ECO:0000313" key="2">
    <source>
        <dbReference type="Proteomes" id="UP000625316"/>
    </source>
</evidence>
<evidence type="ECO:0000313" key="1">
    <source>
        <dbReference type="EMBL" id="MBE9029714.1"/>
    </source>
</evidence>
<dbReference type="CDD" id="cd10912">
    <property type="entry name" value="PIN_YacP-like"/>
    <property type="match status" value="1"/>
</dbReference>